<feature type="non-terminal residue" evidence="3">
    <location>
        <position position="1"/>
    </location>
</feature>
<accession>A0ABM5FI24</accession>
<reference evidence="2" key="1">
    <citation type="submission" date="2025-05" db="UniProtKB">
        <authorList>
            <consortium name="RefSeq"/>
        </authorList>
    </citation>
    <scope>NUCLEOTIDE SEQUENCE [LARGE SCALE GENOMIC DNA]</scope>
</reference>
<protein>
    <submittedName>
        <fullName evidence="3">Uncharacterized protein</fullName>
    </submittedName>
</protein>
<feature type="compositionally biased region" description="Polar residues" evidence="1">
    <location>
        <begin position="285"/>
        <end position="294"/>
    </location>
</feature>
<feature type="compositionally biased region" description="Basic residues" evidence="1">
    <location>
        <begin position="93"/>
        <end position="103"/>
    </location>
</feature>
<feature type="region of interest" description="Disordered" evidence="1">
    <location>
        <begin position="1"/>
        <end position="294"/>
    </location>
</feature>
<proteinExistence type="predicted"/>
<evidence type="ECO:0000313" key="2">
    <source>
        <dbReference type="Proteomes" id="UP001652642"/>
    </source>
</evidence>
<organism evidence="2 3">
    <name type="scientific">Pogona vitticeps</name>
    <name type="common">central bearded dragon</name>
    <dbReference type="NCBI Taxonomy" id="103695"/>
    <lineage>
        <taxon>Eukaryota</taxon>
        <taxon>Metazoa</taxon>
        <taxon>Chordata</taxon>
        <taxon>Craniata</taxon>
        <taxon>Vertebrata</taxon>
        <taxon>Euteleostomi</taxon>
        <taxon>Lepidosauria</taxon>
        <taxon>Squamata</taxon>
        <taxon>Bifurcata</taxon>
        <taxon>Unidentata</taxon>
        <taxon>Episquamata</taxon>
        <taxon>Toxicofera</taxon>
        <taxon>Iguania</taxon>
        <taxon>Acrodonta</taxon>
        <taxon>Agamidae</taxon>
        <taxon>Amphibolurinae</taxon>
        <taxon>Pogona</taxon>
    </lineage>
</organism>
<dbReference type="Proteomes" id="UP001652642">
    <property type="component" value="Chromosome 2"/>
</dbReference>
<dbReference type="Gene3D" id="1.10.287.3160">
    <property type="match status" value="1"/>
</dbReference>
<dbReference type="GeneID" id="140704263"/>
<feature type="compositionally biased region" description="Polar residues" evidence="1">
    <location>
        <begin position="562"/>
        <end position="576"/>
    </location>
</feature>
<feature type="compositionally biased region" description="Basic residues" evidence="1">
    <location>
        <begin position="129"/>
        <end position="140"/>
    </location>
</feature>
<feature type="compositionally biased region" description="Basic and acidic residues" evidence="1">
    <location>
        <begin position="182"/>
        <end position="191"/>
    </location>
</feature>
<name>A0ABM5FI24_9SAUR</name>
<feature type="compositionally biased region" description="Acidic residues" evidence="1">
    <location>
        <begin position="243"/>
        <end position="260"/>
    </location>
</feature>
<dbReference type="RefSeq" id="XP_072845048.1">
    <property type="nucleotide sequence ID" value="XM_072988947.1"/>
</dbReference>
<evidence type="ECO:0000256" key="1">
    <source>
        <dbReference type="SAM" id="MobiDB-lite"/>
    </source>
</evidence>
<feature type="compositionally biased region" description="Pro residues" evidence="1">
    <location>
        <begin position="64"/>
        <end position="81"/>
    </location>
</feature>
<feature type="compositionally biased region" description="Pro residues" evidence="1">
    <location>
        <begin position="204"/>
        <end position="229"/>
    </location>
</feature>
<gene>
    <name evidence="3" type="primary">LOC140704263</name>
</gene>
<keyword evidence="2" id="KW-1185">Reference proteome</keyword>
<feature type="region of interest" description="Disordered" evidence="1">
    <location>
        <begin position="536"/>
        <end position="576"/>
    </location>
</feature>
<dbReference type="PRINTS" id="PR01217">
    <property type="entry name" value="PRICHEXTENSN"/>
</dbReference>
<evidence type="ECO:0000313" key="3">
    <source>
        <dbReference type="RefSeq" id="XP_072845048.1"/>
    </source>
</evidence>
<reference evidence="3" key="2">
    <citation type="submission" date="2025-08" db="UniProtKB">
        <authorList>
            <consortium name="RefSeq"/>
        </authorList>
    </citation>
    <scope>IDENTIFICATION</scope>
</reference>
<sequence>LREPGASLLPRQEPLVVVERSPTASQIDKIISGLTDAPRSPILPGQASRSRSSTPGSPATKSPTPSPRRPGDPNVPAPPRRPTLETEEDTIPKKPKRHRKRKRTTDGDRRRKHRRREYSSSDSDDSHERRRSRRRHRHKRDYTSDSSSTSRDRRRRRKRTYSSSSSTSTTPPPKKGRRRKRPLPDNEDRATPAEGRSTKHGLPTPIPADKPPAPLPSPSRPLPTKPPKPTEGIPQPVAPRLLEEEDEPDSVSSSENEDAGTSDASLETPVPAEPLGSDAADIHPSSPSEDFSSYPQMVARMAATLRMEVEKSPSREDDLIFGDIHKDRSRPVSLSYVPELMDLITGYWDHPADSPTFSRRTENMYRVHGPKTECLLKHPAPNSLVVESSAGRLPTKGHPTPTNKEGRDLEVLGRRLYSMTTFALRALNYLVAMGAYQKQLWARVLPALQVAPEDIRQVCLDAYAESQTVSKHQRLASRHVADANARNLASIITLRWHAWLRSANIMDDIKARIKNLAFDATGLFSEKTDENLKSLHESKKTAKSYAIQQQPRPSKPQWRSRPPQQSYQQASGSTTI</sequence>
<feature type="compositionally biased region" description="Polar residues" evidence="1">
    <location>
        <begin position="47"/>
        <end position="63"/>
    </location>
</feature>